<proteinExistence type="predicted"/>
<accession>A0A3D5IV00</accession>
<keyword evidence="1" id="KW-0472">Membrane</keyword>
<feature type="transmembrane region" description="Helical" evidence="1">
    <location>
        <begin position="7"/>
        <end position="31"/>
    </location>
</feature>
<gene>
    <name evidence="2" type="ORF">DGQ38_01435</name>
</gene>
<organism evidence="2 3">
    <name type="scientific">Zunongwangia profunda</name>
    <dbReference type="NCBI Taxonomy" id="398743"/>
    <lineage>
        <taxon>Bacteria</taxon>
        <taxon>Pseudomonadati</taxon>
        <taxon>Bacteroidota</taxon>
        <taxon>Flavobacteriia</taxon>
        <taxon>Flavobacteriales</taxon>
        <taxon>Flavobacteriaceae</taxon>
        <taxon>Zunongwangia</taxon>
    </lineage>
</organism>
<keyword evidence="1" id="KW-0812">Transmembrane</keyword>
<keyword evidence="1" id="KW-1133">Transmembrane helix</keyword>
<sequence length="78" mass="8795">MKGAFKLIGIILLLPIALGVIVLLLAFIVALSPAITICFVSYQIKEYLIYRKSCNSKLNEKKALKRTSIFDHLRNENT</sequence>
<protein>
    <submittedName>
        <fullName evidence="2">Uncharacterized protein</fullName>
    </submittedName>
</protein>
<dbReference type="EMBL" id="DPMF01000025">
    <property type="protein sequence ID" value="HCV79695.1"/>
    <property type="molecule type" value="Genomic_DNA"/>
</dbReference>
<evidence type="ECO:0000313" key="3">
    <source>
        <dbReference type="Proteomes" id="UP000264330"/>
    </source>
</evidence>
<name>A0A3D5IV00_9FLAO</name>
<evidence type="ECO:0000256" key="1">
    <source>
        <dbReference type="SAM" id="Phobius"/>
    </source>
</evidence>
<comment type="caution">
    <text evidence="2">The sequence shown here is derived from an EMBL/GenBank/DDBJ whole genome shotgun (WGS) entry which is preliminary data.</text>
</comment>
<dbReference type="AlphaFoldDB" id="A0A3D5IV00"/>
<evidence type="ECO:0000313" key="2">
    <source>
        <dbReference type="EMBL" id="HCV79695.1"/>
    </source>
</evidence>
<reference evidence="2 3" key="1">
    <citation type="journal article" date="2018" name="Nat. Biotechnol.">
        <title>A standardized bacterial taxonomy based on genome phylogeny substantially revises the tree of life.</title>
        <authorList>
            <person name="Parks D.H."/>
            <person name="Chuvochina M."/>
            <person name="Waite D.W."/>
            <person name="Rinke C."/>
            <person name="Skarshewski A."/>
            <person name="Chaumeil P.A."/>
            <person name="Hugenholtz P."/>
        </authorList>
    </citation>
    <scope>NUCLEOTIDE SEQUENCE [LARGE SCALE GENOMIC DNA]</scope>
    <source>
        <strain evidence="2">UBA9359</strain>
    </source>
</reference>
<dbReference type="Proteomes" id="UP000264330">
    <property type="component" value="Unassembled WGS sequence"/>
</dbReference>